<accession>A0AC61RV56</accession>
<dbReference type="Proteomes" id="UP000304953">
    <property type="component" value="Unassembled WGS sequence"/>
</dbReference>
<sequence>MKKSLFRPADILELSAVYILCFSLNFAFDYVKTIDLDSYILKSYFRPFLEYQLLIVILFTFIVVVFHYQMLCRKKAEVFCRILVGDTAFHITIRYAMDCLLVLMFVYLLSTLVNVYWNFNLISNLHLVAIFITYILISAWQVRKYENF</sequence>
<name>A0AC61RV56_9FIRM</name>
<dbReference type="EMBL" id="SRYA01000023">
    <property type="protein sequence ID" value="TGY95827.1"/>
    <property type="molecule type" value="Genomic_DNA"/>
</dbReference>
<evidence type="ECO:0000313" key="2">
    <source>
        <dbReference type="Proteomes" id="UP000304953"/>
    </source>
</evidence>
<reference evidence="1" key="1">
    <citation type="submission" date="2019-04" db="EMBL/GenBank/DDBJ databases">
        <title>Microbes associate with the intestines of laboratory mice.</title>
        <authorList>
            <person name="Navarre W."/>
            <person name="Wong E."/>
            <person name="Huang K."/>
            <person name="Tropini C."/>
            <person name="Ng K."/>
            <person name="Yu B."/>
        </authorList>
    </citation>
    <scope>NUCLEOTIDE SEQUENCE</scope>
    <source>
        <strain evidence="1">NM01_1-7b</strain>
    </source>
</reference>
<keyword evidence="2" id="KW-1185">Reference proteome</keyword>
<organism evidence="1 2">
    <name type="scientific">Petralouisia muris</name>
    <dbReference type="NCBI Taxonomy" id="3032872"/>
    <lineage>
        <taxon>Bacteria</taxon>
        <taxon>Bacillati</taxon>
        <taxon>Bacillota</taxon>
        <taxon>Clostridia</taxon>
        <taxon>Lachnospirales</taxon>
        <taxon>Lachnospiraceae</taxon>
        <taxon>Petralouisia</taxon>
    </lineage>
</organism>
<proteinExistence type="predicted"/>
<comment type="caution">
    <text evidence="1">The sequence shown here is derived from an EMBL/GenBank/DDBJ whole genome shotgun (WGS) entry which is preliminary data.</text>
</comment>
<gene>
    <name evidence="1" type="ORF">E5329_12610</name>
</gene>
<evidence type="ECO:0000313" key="1">
    <source>
        <dbReference type="EMBL" id="TGY95827.1"/>
    </source>
</evidence>
<protein>
    <submittedName>
        <fullName evidence="1">Uncharacterized protein</fullName>
    </submittedName>
</protein>